<dbReference type="RefSeq" id="WP_174051912.1">
    <property type="nucleotide sequence ID" value="NZ_CP072171.1"/>
</dbReference>
<geneLocation type="plasmid" evidence="1 2">
    <name>unnamed2</name>
</geneLocation>
<dbReference type="InterPro" id="IPR029063">
    <property type="entry name" value="SAM-dependent_MTases_sf"/>
</dbReference>
<accession>A0ABX8TFP1</accession>
<organism evidence="1 2">
    <name type="scientific">Agrobacterium larrymoorei</name>
    <dbReference type="NCBI Taxonomy" id="160699"/>
    <lineage>
        <taxon>Bacteria</taxon>
        <taxon>Pseudomonadati</taxon>
        <taxon>Pseudomonadota</taxon>
        <taxon>Alphaproteobacteria</taxon>
        <taxon>Hyphomicrobiales</taxon>
        <taxon>Rhizobiaceae</taxon>
        <taxon>Rhizobium/Agrobacterium group</taxon>
        <taxon>Agrobacterium</taxon>
    </lineage>
</organism>
<dbReference type="Gene3D" id="3.40.50.150">
    <property type="entry name" value="Vaccinia Virus protein VP39"/>
    <property type="match status" value="1"/>
</dbReference>
<dbReference type="Proteomes" id="UP000826513">
    <property type="component" value="Plasmid unnamed2"/>
</dbReference>
<dbReference type="GO" id="GO:0032259">
    <property type="term" value="P:methylation"/>
    <property type="evidence" value="ECO:0007669"/>
    <property type="project" value="UniProtKB-KW"/>
</dbReference>
<keyword evidence="1" id="KW-0808">Transferase</keyword>
<keyword evidence="1" id="KW-0489">Methyltransferase</keyword>
<evidence type="ECO:0000313" key="1">
    <source>
        <dbReference type="EMBL" id="QYA10821.1"/>
    </source>
</evidence>
<reference evidence="1 2" key="1">
    <citation type="submission" date="2021-03" db="EMBL/GenBank/DDBJ databases">
        <title>Rapid diversification of plasmids in a genus of pathogenic and nitrogen fixing bacteria.</title>
        <authorList>
            <person name="Weisberg A.J."/>
            <person name="Miller M."/>
            <person name="Ream W."/>
            <person name="Grunwald N.J."/>
            <person name="Chang J.H."/>
        </authorList>
    </citation>
    <scope>NUCLEOTIDE SEQUENCE [LARGE SCALE GENOMIC DNA]</scope>
    <source>
        <strain evidence="1 2">AF3.44</strain>
        <plasmid evidence="1 2">unnamed2</plasmid>
    </source>
</reference>
<name>A0ABX8TFP1_9HYPH</name>
<dbReference type="EMBL" id="CP072171">
    <property type="protein sequence ID" value="QYA10821.1"/>
    <property type="molecule type" value="Genomic_DNA"/>
</dbReference>
<dbReference type="SUPFAM" id="SSF53335">
    <property type="entry name" value="S-adenosyl-L-methionine-dependent methyltransferases"/>
    <property type="match status" value="1"/>
</dbReference>
<protein>
    <submittedName>
        <fullName evidence="1">Methyltransferase</fullName>
    </submittedName>
</protein>
<gene>
    <name evidence="1" type="ORF">J5285_26060</name>
</gene>
<proteinExistence type="predicted"/>
<dbReference type="CDD" id="cd02440">
    <property type="entry name" value="AdoMet_MTases"/>
    <property type="match status" value="1"/>
</dbReference>
<dbReference type="InterPro" id="IPR002052">
    <property type="entry name" value="DNA_methylase_N6_adenine_CS"/>
</dbReference>
<sequence length="275" mass="30623">MAKLTKQQRKAHAEAEAILTKDRLTEDEREFVFRNWHEGAEFINGAAGAFFTPYDLAGDFALDGAGGRVIDLCAGIGILSYFIGERARYGSRPADLTCIELNPKYCEVGRKLLPDARWINADVFDWRELDLGRYDIAIGNPPFGRVRRSANGPRYRGADFEFHIIDIAAELADYGAFIVPQQSAAFQYSGRHCYERRTSGKGIDFQNATGLEMEIGVGVDTSIFKDAWKDTSIITEIVCFDFAEGREKRAAEAARIAAKPMPRPSAHPAEQLAFL</sequence>
<dbReference type="GO" id="GO:0008168">
    <property type="term" value="F:methyltransferase activity"/>
    <property type="evidence" value="ECO:0007669"/>
    <property type="project" value="UniProtKB-KW"/>
</dbReference>
<dbReference type="PROSITE" id="PS00092">
    <property type="entry name" value="N6_MTASE"/>
    <property type="match status" value="1"/>
</dbReference>
<keyword evidence="2" id="KW-1185">Reference proteome</keyword>
<evidence type="ECO:0000313" key="2">
    <source>
        <dbReference type="Proteomes" id="UP000826513"/>
    </source>
</evidence>
<keyword evidence="1" id="KW-0614">Plasmid</keyword>